<comment type="similarity">
    <text evidence="8">Belongs to the binding-protein-dependent transport system permease family.</text>
</comment>
<dbReference type="Pfam" id="PF00528">
    <property type="entry name" value="BPD_transp_1"/>
    <property type="match status" value="1"/>
</dbReference>
<evidence type="ECO:0000256" key="6">
    <source>
        <dbReference type="ARBA" id="ARBA00022989"/>
    </source>
</evidence>
<proteinExistence type="inferred from homology"/>
<dbReference type="PANTHER" id="PTHR43357">
    <property type="entry name" value="INNER MEMBRANE ABC TRANSPORTER PERMEASE PROTEIN YDCV"/>
    <property type="match status" value="1"/>
</dbReference>
<evidence type="ECO:0000256" key="7">
    <source>
        <dbReference type="ARBA" id="ARBA00023136"/>
    </source>
</evidence>
<evidence type="ECO:0000256" key="1">
    <source>
        <dbReference type="ARBA" id="ARBA00004429"/>
    </source>
</evidence>
<keyword evidence="3" id="KW-1003">Cell membrane</keyword>
<dbReference type="CDD" id="cd06261">
    <property type="entry name" value="TM_PBP2"/>
    <property type="match status" value="1"/>
</dbReference>
<organism evidence="10">
    <name type="scientific">Agrobacterium rosae</name>
    <dbReference type="NCBI Taxonomy" id="1972867"/>
    <lineage>
        <taxon>Bacteria</taxon>
        <taxon>Pseudomonadati</taxon>
        <taxon>Pseudomonadota</taxon>
        <taxon>Alphaproteobacteria</taxon>
        <taxon>Hyphomicrobiales</taxon>
        <taxon>Rhizobiaceae</taxon>
        <taxon>Rhizobium/Agrobacterium group</taxon>
        <taxon>Agrobacterium</taxon>
    </lineage>
</organism>
<keyword evidence="5 8" id="KW-0812">Transmembrane</keyword>
<dbReference type="SUPFAM" id="SSF161098">
    <property type="entry name" value="MetI-like"/>
    <property type="match status" value="1"/>
</dbReference>
<evidence type="ECO:0000256" key="4">
    <source>
        <dbReference type="ARBA" id="ARBA00022519"/>
    </source>
</evidence>
<dbReference type="Gene3D" id="1.10.3720.10">
    <property type="entry name" value="MetI-like"/>
    <property type="match status" value="1"/>
</dbReference>
<dbReference type="EMBL" id="JAVRAF010000047">
    <property type="protein sequence ID" value="MDX8306009.1"/>
    <property type="molecule type" value="Genomic_DNA"/>
</dbReference>
<feature type="transmembrane region" description="Helical" evidence="8">
    <location>
        <begin position="164"/>
        <end position="190"/>
    </location>
</feature>
<evidence type="ECO:0000256" key="8">
    <source>
        <dbReference type="RuleBase" id="RU363032"/>
    </source>
</evidence>
<dbReference type="InterPro" id="IPR035906">
    <property type="entry name" value="MetI-like_sf"/>
</dbReference>
<dbReference type="GO" id="GO:0055085">
    <property type="term" value="P:transmembrane transport"/>
    <property type="evidence" value="ECO:0007669"/>
    <property type="project" value="InterPro"/>
</dbReference>
<evidence type="ECO:0000256" key="5">
    <source>
        <dbReference type="ARBA" id="ARBA00022692"/>
    </source>
</evidence>
<feature type="transmembrane region" description="Helical" evidence="8">
    <location>
        <begin position="81"/>
        <end position="102"/>
    </location>
</feature>
<accession>A0AAW9FTY4</accession>
<dbReference type="PANTHER" id="PTHR43357:SF4">
    <property type="entry name" value="INNER MEMBRANE ABC TRANSPORTER PERMEASE PROTEIN YDCV"/>
    <property type="match status" value="1"/>
</dbReference>
<evidence type="ECO:0000259" key="9">
    <source>
        <dbReference type="PROSITE" id="PS50928"/>
    </source>
</evidence>
<dbReference type="PROSITE" id="PS50928">
    <property type="entry name" value="ABC_TM1"/>
    <property type="match status" value="1"/>
</dbReference>
<gene>
    <name evidence="10" type="ORF">RMR22_27735</name>
</gene>
<dbReference type="InterPro" id="IPR000515">
    <property type="entry name" value="MetI-like"/>
</dbReference>
<evidence type="ECO:0000313" key="10">
    <source>
        <dbReference type="EMBL" id="MDX8306009.1"/>
    </source>
</evidence>
<reference evidence="10" key="1">
    <citation type="journal article" date="2023" name="Phytobiomes J">
        <title>Deciphering the key players within the bacterial microbiota associated with aerial crown gall tumors on rhododendron: Insights into the gallobiome.</title>
        <authorList>
            <person name="Kuzmanovic N."/>
            <person name="Nesme J."/>
            <person name="Wolf J."/>
            <person name="Neumann-Schaal M."/>
            <person name="Petersen J."/>
            <person name="Fernandez-Gnecco G."/>
            <person name="Sproeer C."/>
            <person name="Bunk B."/>
            <person name="Overmann J."/>
            <person name="Sorensen S.J."/>
            <person name="Idczak E."/>
            <person name="Smalla K."/>
        </authorList>
    </citation>
    <scope>NUCLEOTIDE SEQUENCE</scope>
    <source>
        <strain evidence="10">Rho-11.1</strain>
    </source>
</reference>
<feature type="transmembrane region" description="Helical" evidence="8">
    <location>
        <begin position="43"/>
        <end position="69"/>
    </location>
</feature>
<feature type="domain" description="ABC transmembrane type-1" evidence="9">
    <location>
        <begin position="43"/>
        <end position="231"/>
    </location>
</feature>
<evidence type="ECO:0000256" key="2">
    <source>
        <dbReference type="ARBA" id="ARBA00022448"/>
    </source>
</evidence>
<feature type="transmembrane region" description="Helical" evidence="8">
    <location>
        <begin position="217"/>
        <end position="237"/>
    </location>
</feature>
<name>A0AAW9FTY4_9HYPH</name>
<comment type="caution">
    <text evidence="10">The sequence shown here is derived from an EMBL/GenBank/DDBJ whole genome shotgun (WGS) entry which is preliminary data.</text>
</comment>
<keyword evidence="7 8" id="KW-0472">Membrane</keyword>
<dbReference type="AlphaFoldDB" id="A0AAW9FTY4"/>
<keyword evidence="4" id="KW-0997">Cell inner membrane</keyword>
<keyword evidence="6 8" id="KW-1133">Transmembrane helix</keyword>
<evidence type="ECO:0000256" key="3">
    <source>
        <dbReference type="ARBA" id="ARBA00022475"/>
    </source>
</evidence>
<sequence length="243" mass="26309">MAPIVVVAVMSFAVRPAALFPPQEWTIAWYREVITDPVFRSSLFLSLVIALAATVTSLTLGTAASISIVRFDFRGAKFIEGMLMSPLVFPGLVVGLMLLKIFATMSMFNPLMNLVLAHTLMTLPYVIRTVTASLRQIDVSLEDAARTLGASEWMVFRRITTPQIAGGLVAGGIFAFIMSFDNFVVSLWLADAGAVPLPILIFRHISSSFTPSITAEATIMVGFGIVSVVLLELTVGLRKSLSH</sequence>
<dbReference type="GO" id="GO:0005886">
    <property type="term" value="C:plasma membrane"/>
    <property type="evidence" value="ECO:0007669"/>
    <property type="project" value="UniProtKB-SubCell"/>
</dbReference>
<comment type="subcellular location">
    <subcellularLocation>
        <location evidence="1">Cell inner membrane</location>
        <topology evidence="1">Multi-pass membrane protein</topology>
    </subcellularLocation>
    <subcellularLocation>
        <location evidence="8">Cell membrane</location>
        <topology evidence="8">Multi-pass membrane protein</topology>
    </subcellularLocation>
</comment>
<keyword evidence="2 8" id="KW-0813">Transport</keyword>
<protein>
    <submittedName>
        <fullName evidence="10">ABC transporter permease</fullName>
    </submittedName>
</protein>